<keyword evidence="3" id="KW-1185">Reference proteome</keyword>
<feature type="domain" description="C2H2-type" evidence="1">
    <location>
        <begin position="81"/>
        <end position="103"/>
    </location>
</feature>
<name>A0A2P4P8E5_RHIID</name>
<evidence type="ECO:0000313" key="2">
    <source>
        <dbReference type="EMBL" id="POG61666.1"/>
    </source>
</evidence>
<dbReference type="PROSITE" id="PS00028">
    <property type="entry name" value="ZINC_FINGER_C2H2_1"/>
    <property type="match status" value="1"/>
</dbReference>
<protein>
    <recommendedName>
        <fullName evidence="1">C2H2-type domain-containing protein</fullName>
    </recommendedName>
</protein>
<dbReference type="Proteomes" id="UP000018888">
    <property type="component" value="Unassembled WGS sequence"/>
</dbReference>
<dbReference type="EMBL" id="AUPC02000331">
    <property type="protein sequence ID" value="POG61666.1"/>
    <property type="molecule type" value="Genomic_DNA"/>
</dbReference>
<gene>
    <name evidence="2" type="ORF">GLOIN_2v1486075</name>
</gene>
<reference evidence="2 3" key="2">
    <citation type="journal article" date="2018" name="New Phytol.">
        <title>High intraspecific genome diversity in the model arbuscular mycorrhizal symbiont Rhizophagus irregularis.</title>
        <authorList>
            <person name="Chen E.C.H."/>
            <person name="Morin E."/>
            <person name="Beaudet D."/>
            <person name="Noel J."/>
            <person name="Yildirir G."/>
            <person name="Ndikumana S."/>
            <person name="Charron P."/>
            <person name="St-Onge C."/>
            <person name="Giorgi J."/>
            <person name="Kruger M."/>
            <person name="Marton T."/>
            <person name="Ropars J."/>
            <person name="Grigoriev I.V."/>
            <person name="Hainaut M."/>
            <person name="Henrissat B."/>
            <person name="Roux C."/>
            <person name="Martin F."/>
            <person name="Corradi N."/>
        </authorList>
    </citation>
    <scope>NUCLEOTIDE SEQUENCE [LARGE SCALE GENOMIC DNA]</scope>
    <source>
        <strain evidence="2 3">DAOM 197198</strain>
    </source>
</reference>
<dbReference type="VEuPathDB" id="FungiDB:RhiirFUN_025337"/>
<organism evidence="2 3">
    <name type="scientific">Rhizophagus irregularis (strain DAOM 181602 / DAOM 197198 / MUCL 43194)</name>
    <name type="common">Arbuscular mycorrhizal fungus</name>
    <name type="synonym">Glomus intraradices</name>
    <dbReference type="NCBI Taxonomy" id="747089"/>
    <lineage>
        <taxon>Eukaryota</taxon>
        <taxon>Fungi</taxon>
        <taxon>Fungi incertae sedis</taxon>
        <taxon>Mucoromycota</taxon>
        <taxon>Glomeromycotina</taxon>
        <taxon>Glomeromycetes</taxon>
        <taxon>Glomerales</taxon>
        <taxon>Glomeraceae</taxon>
        <taxon>Rhizophagus</taxon>
    </lineage>
</organism>
<evidence type="ECO:0000313" key="3">
    <source>
        <dbReference type="Proteomes" id="UP000018888"/>
    </source>
</evidence>
<reference evidence="2 3" key="1">
    <citation type="journal article" date="2013" name="Proc. Natl. Acad. Sci. U.S.A.">
        <title>Genome of an arbuscular mycorrhizal fungus provides insight into the oldest plant symbiosis.</title>
        <authorList>
            <person name="Tisserant E."/>
            <person name="Malbreil M."/>
            <person name="Kuo A."/>
            <person name="Kohler A."/>
            <person name="Symeonidi A."/>
            <person name="Balestrini R."/>
            <person name="Charron P."/>
            <person name="Duensing N."/>
            <person name="Frei Dit Frey N."/>
            <person name="Gianinazzi-Pearson V."/>
            <person name="Gilbert L.B."/>
            <person name="Handa Y."/>
            <person name="Herr J.R."/>
            <person name="Hijri M."/>
            <person name="Koul R."/>
            <person name="Kawaguchi M."/>
            <person name="Krajinski F."/>
            <person name="Lammers P.J."/>
            <person name="Masclaux F.G."/>
            <person name="Murat C."/>
            <person name="Morin E."/>
            <person name="Ndikumana S."/>
            <person name="Pagni M."/>
            <person name="Petitpierre D."/>
            <person name="Requena N."/>
            <person name="Rosikiewicz P."/>
            <person name="Riley R."/>
            <person name="Saito K."/>
            <person name="San Clemente H."/>
            <person name="Shapiro H."/>
            <person name="van Tuinen D."/>
            <person name="Becard G."/>
            <person name="Bonfante P."/>
            <person name="Paszkowski U."/>
            <person name="Shachar-Hill Y.Y."/>
            <person name="Tuskan G.A."/>
            <person name="Young P.W."/>
            <person name="Sanders I.R."/>
            <person name="Henrissat B."/>
            <person name="Rensing S.A."/>
            <person name="Grigoriev I.V."/>
            <person name="Corradi N."/>
            <person name="Roux C."/>
            <person name="Martin F."/>
        </authorList>
    </citation>
    <scope>NUCLEOTIDE SEQUENCE [LARGE SCALE GENOMIC DNA]</scope>
    <source>
        <strain evidence="2 3">DAOM 197198</strain>
    </source>
</reference>
<dbReference type="InterPro" id="IPR013087">
    <property type="entry name" value="Znf_C2H2_type"/>
</dbReference>
<accession>A0A2P4P8E5</accession>
<comment type="caution">
    <text evidence="2">The sequence shown here is derived from an EMBL/GenBank/DDBJ whole genome shotgun (WGS) entry which is preliminary data.</text>
</comment>
<evidence type="ECO:0000259" key="1">
    <source>
        <dbReference type="PROSITE" id="PS00028"/>
    </source>
</evidence>
<proteinExistence type="predicted"/>
<dbReference type="AlphaFoldDB" id="A0A2P4P8E5"/>
<sequence>MPSKNHEQKTCEIPKICLDCKETSDSINLFPSKWLDREIINSIRRCLVRFLRAKKELSEVNVIGTFVLFDNLCKVGKADWCTVCDKEFRNKEELYEHEASVLHKIVDGHTIKPVKYDENEPTEIVDNYLIYSSGDKDGSDQKEYDIKEL</sequence>